<reference evidence="1" key="1">
    <citation type="submission" date="2014-09" db="EMBL/GenBank/DDBJ databases">
        <authorList>
            <person name="Magalhaes I.L.F."/>
            <person name="Oliveira U."/>
            <person name="Santos F.R."/>
            <person name="Vidigal T.H.D.A."/>
            <person name="Brescovit A.D."/>
            <person name="Santos A.J."/>
        </authorList>
    </citation>
    <scope>NUCLEOTIDE SEQUENCE</scope>
    <source>
        <tissue evidence="1">Shoot tissue taken approximately 20 cm above the soil surface</tissue>
    </source>
</reference>
<evidence type="ECO:0000313" key="1">
    <source>
        <dbReference type="EMBL" id="JAD43220.1"/>
    </source>
</evidence>
<name>A0A0A9A2J4_ARUDO</name>
<proteinExistence type="predicted"/>
<accession>A0A0A9A2J4</accession>
<protein>
    <submittedName>
        <fullName evidence="1">Uncharacterized protein</fullName>
    </submittedName>
</protein>
<organism evidence="1">
    <name type="scientific">Arundo donax</name>
    <name type="common">Giant reed</name>
    <name type="synonym">Donax arundinaceus</name>
    <dbReference type="NCBI Taxonomy" id="35708"/>
    <lineage>
        <taxon>Eukaryota</taxon>
        <taxon>Viridiplantae</taxon>
        <taxon>Streptophyta</taxon>
        <taxon>Embryophyta</taxon>
        <taxon>Tracheophyta</taxon>
        <taxon>Spermatophyta</taxon>
        <taxon>Magnoliopsida</taxon>
        <taxon>Liliopsida</taxon>
        <taxon>Poales</taxon>
        <taxon>Poaceae</taxon>
        <taxon>PACMAD clade</taxon>
        <taxon>Arundinoideae</taxon>
        <taxon>Arundineae</taxon>
        <taxon>Arundo</taxon>
    </lineage>
</organism>
<sequence>MDEVTRDIQSDIPWCMFLADDVVLVDESRTWLIGNWSCGGSNVFLNTKR</sequence>
<reference evidence="1" key="2">
    <citation type="journal article" date="2015" name="Data Brief">
        <title>Shoot transcriptome of the giant reed, Arundo donax.</title>
        <authorList>
            <person name="Barrero R.A."/>
            <person name="Guerrero F.D."/>
            <person name="Moolhuijzen P."/>
            <person name="Goolsby J.A."/>
            <person name="Tidwell J."/>
            <person name="Bellgard S.E."/>
            <person name="Bellgard M.I."/>
        </authorList>
    </citation>
    <scope>NUCLEOTIDE SEQUENCE</scope>
    <source>
        <tissue evidence="1">Shoot tissue taken approximately 20 cm above the soil surface</tissue>
    </source>
</reference>
<dbReference type="AlphaFoldDB" id="A0A0A9A2J4"/>
<dbReference type="EMBL" id="GBRH01254675">
    <property type="protein sequence ID" value="JAD43220.1"/>
    <property type="molecule type" value="Transcribed_RNA"/>
</dbReference>